<evidence type="ECO:0000259" key="6">
    <source>
        <dbReference type="Pfam" id="PF01011"/>
    </source>
</evidence>
<feature type="domain" description="Pyrrolo-quinoline quinone repeat" evidence="6">
    <location>
        <begin position="29"/>
        <end position="337"/>
    </location>
</feature>
<dbReference type="InterPro" id="IPR011047">
    <property type="entry name" value="Quinoprotein_ADH-like_sf"/>
</dbReference>
<keyword evidence="4" id="KW-0560">Oxidoreductase</keyword>
<dbReference type="InterPro" id="IPR018391">
    <property type="entry name" value="PQQ_b-propeller_rpt"/>
</dbReference>
<dbReference type="PANTHER" id="PTHR32303">
    <property type="entry name" value="QUINOPROTEIN ALCOHOL DEHYDROGENASE (CYTOCHROME C)"/>
    <property type="match status" value="1"/>
</dbReference>
<dbReference type="NCBIfam" id="TIGR03075">
    <property type="entry name" value="PQQ_enz_alc_DH"/>
    <property type="match status" value="1"/>
</dbReference>
<sequence>MGALLAPHHLRAQVTYDRILRSADEPQNWLTYNGTYSSQRHSGLDQITAANVGDLESKWVLQNQVFGAWQSNPIVVDGIMYITQRPNDVMAVDPVTGRVFWRFRHTPDENARVCCGANNRGVAILGDKLFMGTLDARLIALDAINGRPIWDIEVADVNLAYSVTMAPLVVKDKVIIGVGGGEYGIRGFIAAYDVDTGEEAWRFWTIPGPGEPGHETWDGDDWEHGGASVWVTGSYDADLNLTYWGVGNPGPDWNPGQRPGDNLYSDAVVALDADTGELVWHFQFTPNDGYDYDSVQVPVLIDIDWNGIPRRLMLWANRNGYFYVLDRVTGEFLTGTPFVKVNWSSGLEENGRPIPTPQPAGSPTWPGNQGGTNWYPPSFSPSTELFYFSAWEDYATIYRPAPAVYSPGRAFLGGGFDVLTPTPGAPSVGIGRTTPINNWTDAVGRGTVMAMDPRTGEARWKYEQFDVSDGGMLTTASDLLFTGGREGHFHALDAATGELLWKASLGGQIVMAPVTFMVDGRQYVSVISGHTLVTFGLRD</sequence>
<proteinExistence type="inferred from homology"/>
<evidence type="ECO:0000259" key="7">
    <source>
        <dbReference type="Pfam" id="PF13360"/>
    </source>
</evidence>
<dbReference type="Pfam" id="PF01011">
    <property type="entry name" value="PQQ"/>
    <property type="match status" value="1"/>
</dbReference>
<feature type="region of interest" description="Disordered" evidence="5">
    <location>
        <begin position="349"/>
        <end position="369"/>
    </location>
</feature>
<evidence type="ECO:0000313" key="8">
    <source>
        <dbReference type="EMBL" id="SUZ75511.1"/>
    </source>
</evidence>
<comment type="similarity">
    <text evidence="2">Belongs to the bacterial PQQ dehydrogenase family.</text>
</comment>
<evidence type="ECO:0000256" key="3">
    <source>
        <dbReference type="ARBA" id="ARBA00022723"/>
    </source>
</evidence>
<dbReference type="InterPro" id="IPR002372">
    <property type="entry name" value="PQQ_rpt_dom"/>
</dbReference>
<dbReference type="Pfam" id="PF13360">
    <property type="entry name" value="PQQ_2"/>
    <property type="match status" value="1"/>
</dbReference>
<keyword evidence="3" id="KW-0479">Metal-binding</keyword>
<protein>
    <recommendedName>
        <fullName evidence="6 7">Pyrrolo-quinoline quinone repeat domain-containing protein</fullName>
    </recommendedName>
</protein>
<evidence type="ECO:0000256" key="4">
    <source>
        <dbReference type="ARBA" id="ARBA00023002"/>
    </source>
</evidence>
<dbReference type="SMART" id="SM00564">
    <property type="entry name" value="PQQ"/>
    <property type="match status" value="6"/>
</dbReference>
<feature type="domain" description="Pyrrolo-quinoline quinone repeat" evidence="7">
    <location>
        <begin position="445"/>
        <end position="524"/>
    </location>
</feature>
<evidence type="ECO:0000256" key="5">
    <source>
        <dbReference type="SAM" id="MobiDB-lite"/>
    </source>
</evidence>
<dbReference type="GO" id="GO:0016614">
    <property type="term" value="F:oxidoreductase activity, acting on CH-OH group of donors"/>
    <property type="evidence" value="ECO:0007669"/>
    <property type="project" value="InterPro"/>
</dbReference>
<organism evidence="8">
    <name type="scientific">marine metagenome</name>
    <dbReference type="NCBI Taxonomy" id="408172"/>
    <lineage>
        <taxon>unclassified sequences</taxon>
        <taxon>metagenomes</taxon>
        <taxon>ecological metagenomes</taxon>
    </lineage>
</organism>
<reference evidence="8" key="1">
    <citation type="submission" date="2018-05" db="EMBL/GenBank/DDBJ databases">
        <authorList>
            <person name="Lanie J.A."/>
            <person name="Ng W.-L."/>
            <person name="Kazmierczak K.M."/>
            <person name="Andrzejewski T.M."/>
            <person name="Davidsen T.M."/>
            <person name="Wayne K.J."/>
            <person name="Tettelin H."/>
            <person name="Glass J.I."/>
            <person name="Rusch D."/>
            <person name="Podicherti R."/>
            <person name="Tsui H.-C.T."/>
            <person name="Winkler M.E."/>
        </authorList>
    </citation>
    <scope>NUCLEOTIDE SEQUENCE</scope>
</reference>
<gene>
    <name evidence="8" type="ORF">METZ01_LOCUS28365</name>
</gene>
<evidence type="ECO:0000256" key="2">
    <source>
        <dbReference type="ARBA" id="ARBA00008156"/>
    </source>
</evidence>
<dbReference type="AlphaFoldDB" id="A0A381Q859"/>
<dbReference type="EMBL" id="UINC01001248">
    <property type="protein sequence ID" value="SUZ75511.1"/>
    <property type="molecule type" value="Genomic_DNA"/>
</dbReference>
<dbReference type="GO" id="GO:0016020">
    <property type="term" value="C:membrane"/>
    <property type="evidence" value="ECO:0007669"/>
    <property type="project" value="InterPro"/>
</dbReference>
<name>A0A381Q859_9ZZZZ</name>
<dbReference type="InterPro" id="IPR017512">
    <property type="entry name" value="PQQ_MeOH/EtOH_DH"/>
</dbReference>
<dbReference type="SUPFAM" id="SSF50998">
    <property type="entry name" value="Quinoprotein alcohol dehydrogenase-like"/>
    <property type="match status" value="1"/>
</dbReference>
<comment type="cofactor">
    <cofactor evidence="1">
        <name>pyrroloquinoline quinone</name>
        <dbReference type="ChEBI" id="CHEBI:58442"/>
    </cofactor>
</comment>
<dbReference type="Gene3D" id="2.140.10.10">
    <property type="entry name" value="Quinoprotein alcohol dehydrogenase-like superfamily"/>
    <property type="match status" value="1"/>
</dbReference>
<dbReference type="GO" id="GO:0005509">
    <property type="term" value="F:calcium ion binding"/>
    <property type="evidence" value="ECO:0007669"/>
    <property type="project" value="InterPro"/>
</dbReference>
<evidence type="ECO:0000256" key="1">
    <source>
        <dbReference type="ARBA" id="ARBA00001931"/>
    </source>
</evidence>
<accession>A0A381Q859</accession>